<organism evidence="1 2">
    <name type="scientific">Staphylococcus simiae CCM 7213 = CCUG 51256</name>
    <dbReference type="NCBI Taxonomy" id="911238"/>
    <lineage>
        <taxon>Bacteria</taxon>
        <taxon>Bacillati</taxon>
        <taxon>Bacillota</taxon>
        <taxon>Bacilli</taxon>
        <taxon>Bacillales</taxon>
        <taxon>Staphylococcaceae</taxon>
        <taxon>Staphylococcus</taxon>
    </lineage>
</organism>
<dbReference type="AlphaFoldDB" id="G5JGD1"/>
<evidence type="ECO:0000313" key="1">
    <source>
        <dbReference type="EMBL" id="EHJ08755.1"/>
    </source>
</evidence>
<proteinExistence type="predicted"/>
<reference evidence="1 2" key="1">
    <citation type="journal article" date="2012" name="BMC Genomics">
        <title>Comparative genomic analysis of the genus Staphylococcus including Staphylococcus aureus and its newly described sister species Staphylococcus simiae.</title>
        <authorList>
            <person name="Suzuki H."/>
            <person name="Lefebure T."/>
            <person name="Pavinski Bitar P."/>
            <person name="Stanhope M.J."/>
        </authorList>
    </citation>
    <scope>NUCLEOTIDE SEQUENCE [LARGE SCALE GENOMIC DNA]</scope>
    <source>
        <strain evidence="1 2">CCM 7213</strain>
    </source>
</reference>
<accession>G5JGD1</accession>
<gene>
    <name evidence="1" type="ORF">SS7213T_02488</name>
</gene>
<keyword evidence="2" id="KW-1185">Reference proteome</keyword>
<comment type="caution">
    <text evidence="1">The sequence shown here is derived from an EMBL/GenBank/DDBJ whole genome shotgun (WGS) entry which is preliminary data.</text>
</comment>
<feature type="non-terminal residue" evidence="1">
    <location>
        <position position="34"/>
    </location>
</feature>
<dbReference type="Proteomes" id="UP000005413">
    <property type="component" value="Unassembled WGS sequence"/>
</dbReference>
<evidence type="ECO:0000313" key="2">
    <source>
        <dbReference type="Proteomes" id="UP000005413"/>
    </source>
</evidence>
<protein>
    <submittedName>
        <fullName evidence="1">Uncharacterized protein</fullName>
    </submittedName>
</protein>
<dbReference type="EMBL" id="AEUN01000068">
    <property type="protein sequence ID" value="EHJ08755.1"/>
    <property type="molecule type" value="Genomic_DNA"/>
</dbReference>
<sequence length="34" mass="3891">HALDAAKQAFQPMLEGLVKYLLNDVEHRPFLLVL</sequence>
<name>G5JGD1_9STAP</name>
<feature type="non-terminal residue" evidence="1">
    <location>
        <position position="1"/>
    </location>
</feature>